<accession>A0A449AH20</accession>
<evidence type="ECO:0000313" key="3">
    <source>
        <dbReference type="EMBL" id="VEU64239.1"/>
    </source>
</evidence>
<evidence type="ECO:0008006" key="5">
    <source>
        <dbReference type="Google" id="ProtNLM"/>
    </source>
</evidence>
<organism evidence="3 4">
    <name type="scientific">Mycoplasmopsis bovirhinis</name>
    <dbReference type="NCBI Taxonomy" id="29553"/>
    <lineage>
        <taxon>Bacteria</taxon>
        <taxon>Bacillati</taxon>
        <taxon>Mycoplasmatota</taxon>
        <taxon>Mycoplasmoidales</taxon>
        <taxon>Metamycoplasmataceae</taxon>
        <taxon>Mycoplasmopsis</taxon>
    </lineage>
</organism>
<name>A0A449AH20_9BACT</name>
<dbReference type="AlphaFoldDB" id="A0A449AH20"/>
<keyword evidence="3" id="KW-0614">Plasmid</keyword>
<dbReference type="RefSeq" id="WP_165001853.1">
    <property type="nucleotide sequence ID" value="NZ_LR214973.1"/>
</dbReference>
<geneLocation type="plasmid" evidence="3 4">
    <name>2</name>
</geneLocation>
<dbReference type="EMBL" id="LR214973">
    <property type="protein sequence ID" value="VEU64239.1"/>
    <property type="molecule type" value="Genomic_DNA"/>
</dbReference>
<keyword evidence="4" id="KW-1185">Reference proteome</keyword>
<proteinExistence type="predicted"/>
<evidence type="ECO:0000256" key="2">
    <source>
        <dbReference type="SAM" id="SignalP"/>
    </source>
</evidence>
<feature type="chain" id="PRO_5019339221" description="Lipoprotein" evidence="2">
    <location>
        <begin position="23"/>
        <end position="52"/>
    </location>
</feature>
<evidence type="ECO:0000256" key="1">
    <source>
        <dbReference type="SAM" id="MobiDB-lite"/>
    </source>
</evidence>
<feature type="compositionally biased region" description="Pro residues" evidence="1">
    <location>
        <begin position="33"/>
        <end position="43"/>
    </location>
</feature>
<sequence length="52" mass="5689">MKRSKFLLISTNLVAISSFAMISCASVEKPQKPDQPSPQPQPDPSEIAVNNF</sequence>
<protein>
    <recommendedName>
        <fullName evidence="5">Lipoprotein</fullName>
    </recommendedName>
</protein>
<reference evidence="3 4" key="1">
    <citation type="submission" date="2019-01" db="EMBL/GenBank/DDBJ databases">
        <authorList>
            <consortium name="Pathogen Informatics"/>
        </authorList>
    </citation>
    <scope>NUCLEOTIDE SEQUENCE [LARGE SCALE GENOMIC DNA]</scope>
    <source>
        <strain evidence="3 4">NCTC10118</strain>
        <plasmid evidence="4">2</plasmid>
    </source>
</reference>
<gene>
    <name evidence="3" type="ORF">NCTC10118_00761</name>
</gene>
<feature type="region of interest" description="Disordered" evidence="1">
    <location>
        <begin position="27"/>
        <end position="52"/>
    </location>
</feature>
<dbReference type="Proteomes" id="UP000289952">
    <property type="component" value="Plasmid 2"/>
</dbReference>
<feature type="signal peptide" evidence="2">
    <location>
        <begin position="1"/>
        <end position="22"/>
    </location>
</feature>
<evidence type="ECO:0000313" key="4">
    <source>
        <dbReference type="Proteomes" id="UP000289952"/>
    </source>
</evidence>
<dbReference type="PROSITE" id="PS51257">
    <property type="entry name" value="PROKAR_LIPOPROTEIN"/>
    <property type="match status" value="1"/>
</dbReference>
<keyword evidence="2" id="KW-0732">Signal</keyword>